<sequence length="159" mass="17343">MELFQEAAEFLNKHGGNLSADVKLSLYGLYKQSLCGPCDAEQPSLIDQVGRAKWDAWKACSHIDPDVACLKYVERVTEIFPNWEDVNLEDDETTESTQKNNDKGGFGPVFSSLACENLGIPPQELGEEPEVGSIHMLAREGDVAGVEKLLATGMDINAA</sequence>
<dbReference type="PRINTS" id="PR00689">
    <property type="entry name" value="ACOABINDINGP"/>
</dbReference>
<name>A0AAE0KPB4_9CHLO</name>
<dbReference type="PROSITE" id="PS51228">
    <property type="entry name" value="ACB_2"/>
    <property type="match status" value="1"/>
</dbReference>
<dbReference type="Proteomes" id="UP001190700">
    <property type="component" value="Unassembled WGS sequence"/>
</dbReference>
<evidence type="ECO:0000259" key="3">
    <source>
        <dbReference type="PROSITE" id="PS51228"/>
    </source>
</evidence>
<dbReference type="Gene3D" id="1.20.80.10">
    <property type="match status" value="1"/>
</dbReference>
<dbReference type="GO" id="GO:0006631">
    <property type="term" value="P:fatty acid metabolic process"/>
    <property type="evidence" value="ECO:0007669"/>
    <property type="project" value="TreeGrafter"/>
</dbReference>
<gene>
    <name evidence="4" type="ORF">CYMTET_35092</name>
</gene>
<feature type="non-terminal residue" evidence="4">
    <location>
        <position position="159"/>
    </location>
</feature>
<feature type="domain" description="ACB" evidence="3">
    <location>
        <begin position="1"/>
        <end position="85"/>
    </location>
</feature>
<dbReference type="InterPro" id="IPR035984">
    <property type="entry name" value="Acyl-CoA-binding_sf"/>
</dbReference>
<protein>
    <recommendedName>
        <fullName evidence="3">ACB domain-containing protein</fullName>
    </recommendedName>
</protein>
<dbReference type="PROSITE" id="PS00880">
    <property type="entry name" value="ACB_1"/>
    <property type="match status" value="1"/>
</dbReference>
<dbReference type="InterPro" id="IPR000582">
    <property type="entry name" value="Acyl-CoA-binding_protein"/>
</dbReference>
<dbReference type="PANTHER" id="PTHR23310">
    <property type="entry name" value="ACYL-COA-BINDING PROTEIN, ACBP"/>
    <property type="match status" value="1"/>
</dbReference>
<comment type="similarity">
    <text evidence="1">Belongs to the ACBP family.</text>
</comment>
<dbReference type="InterPro" id="IPR014352">
    <property type="entry name" value="FERM/acyl-CoA-bd_prot_sf"/>
</dbReference>
<reference evidence="4 5" key="1">
    <citation type="journal article" date="2015" name="Genome Biol. Evol.">
        <title>Comparative Genomics of a Bacterivorous Green Alga Reveals Evolutionary Causalities and Consequences of Phago-Mixotrophic Mode of Nutrition.</title>
        <authorList>
            <person name="Burns J.A."/>
            <person name="Paasch A."/>
            <person name="Narechania A."/>
            <person name="Kim E."/>
        </authorList>
    </citation>
    <scope>NUCLEOTIDE SEQUENCE [LARGE SCALE GENOMIC DNA]</scope>
    <source>
        <strain evidence="4 5">PLY_AMNH</strain>
    </source>
</reference>
<comment type="caution">
    <text evidence="4">The sequence shown here is derived from an EMBL/GenBank/DDBJ whole genome shotgun (WGS) entry which is preliminary data.</text>
</comment>
<dbReference type="GO" id="GO:0000062">
    <property type="term" value="F:fatty-acyl-CoA binding"/>
    <property type="evidence" value="ECO:0007669"/>
    <property type="project" value="InterPro"/>
</dbReference>
<keyword evidence="5" id="KW-1185">Reference proteome</keyword>
<dbReference type="AlphaFoldDB" id="A0AAE0KPB4"/>
<dbReference type="Pfam" id="PF00887">
    <property type="entry name" value="ACBP"/>
    <property type="match status" value="1"/>
</dbReference>
<evidence type="ECO:0000256" key="2">
    <source>
        <dbReference type="ARBA" id="ARBA00023121"/>
    </source>
</evidence>
<evidence type="ECO:0000256" key="1">
    <source>
        <dbReference type="ARBA" id="ARBA00005567"/>
    </source>
</evidence>
<accession>A0AAE0KPB4</accession>
<dbReference type="PANTHER" id="PTHR23310:SF62">
    <property type="entry name" value="ACYL-COA BINDING PROTEIN 1, ISOFORM A"/>
    <property type="match status" value="1"/>
</dbReference>
<keyword evidence="2" id="KW-0446">Lipid-binding</keyword>
<proteinExistence type="inferred from homology"/>
<evidence type="ECO:0000313" key="5">
    <source>
        <dbReference type="Proteomes" id="UP001190700"/>
    </source>
</evidence>
<dbReference type="EMBL" id="LGRX02022325">
    <property type="protein sequence ID" value="KAK3255738.1"/>
    <property type="molecule type" value="Genomic_DNA"/>
</dbReference>
<organism evidence="4 5">
    <name type="scientific">Cymbomonas tetramitiformis</name>
    <dbReference type="NCBI Taxonomy" id="36881"/>
    <lineage>
        <taxon>Eukaryota</taxon>
        <taxon>Viridiplantae</taxon>
        <taxon>Chlorophyta</taxon>
        <taxon>Pyramimonadophyceae</taxon>
        <taxon>Pyramimonadales</taxon>
        <taxon>Pyramimonadaceae</taxon>
        <taxon>Cymbomonas</taxon>
    </lineage>
</organism>
<dbReference type="InterPro" id="IPR022408">
    <property type="entry name" value="Acyl-CoA-binding_prot_CS"/>
</dbReference>
<evidence type="ECO:0000313" key="4">
    <source>
        <dbReference type="EMBL" id="KAK3255738.1"/>
    </source>
</evidence>
<dbReference type="SUPFAM" id="SSF47027">
    <property type="entry name" value="Acyl-CoA binding protein"/>
    <property type="match status" value="1"/>
</dbReference>